<accession>A0A934VSB5</accession>
<feature type="signal peptide" evidence="1">
    <location>
        <begin position="1"/>
        <end position="17"/>
    </location>
</feature>
<dbReference type="RefSeq" id="WP_200356710.1">
    <property type="nucleotide sequence ID" value="NZ_JAENIL010000031.1"/>
</dbReference>
<gene>
    <name evidence="2" type="ORF">JIN87_16575</name>
</gene>
<protein>
    <recommendedName>
        <fullName evidence="4">Right handed beta helix domain-containing protein</fullName>
    </recommendedName>
</protein>
<evidence type="ECO:0000313" key="2">
    <source>
        <dbReference type="EMBL" id="MBK1878498.1"/>
    </source>
</evidence>
<evidence type="ECO:0000313" key="3">
    <source>
        <dbReference type="Proteomes" id="UP000617628"/>
    </source>
</evidence>
<dbReference type="EMBL" id="JAENIL010000031">
    <property type="protein sequence ID" value="MBK1878498.1"/>
    <property type="molecule type" value="Genomic_DNA"/>
</dbReference>
<dbReference type="InterPro" id="IPR012334">
    <property type="entry name" value="Pectin_lyas_fold"/>
</dbReference>
<comment type="caution">
    <text evidence="2">The sequence shown here is derived from an EMBL/GenBank/DDBJ whole genome shotgun (WGS) entry which is preliminary data.</text>
</comment>
<name>A0A934VSB5_9BACT</name>
<dbReference type="Gene3D" id="2.160.20.10">
    <property type="entry name" value="Single-stranded right-handed beta-helix, Pectin lyase-like"/>
    <property type="match status" value="1"/>
</dbReference>
<keyword evidence="1" id="KW-0732">Signal</keyword>
<evidence type="ECO:0008006" key="4">
    <source>
        <dbReference type="Google" id="ProtNLM"/>
    </source>
</evidence>
<dbReference type="InterPro" id="IPR011050">
    <property type="entry name" value="Pectin_lyase_fold/virulence"/>
</dbReference>
<dbReference type="Proteomes" id="UP000617628">
    <property type="component" value="Unassembled WGS sequence"/>
</dbReference>
<evidence type="ECO:0000256" key="1">
    <source>
        <dbReference type="SAM" id="SignalP"/>
    </source>
</evidence>
<reference evidence="2" key="1">
    <citation type="submission" date="2021-01" db="EMBL/GenBank/DDBJ databases">
        <title>Modified the classification status of verrucomicrobia.</title>
        <authorList>
            <person name="Feng X."/>
        </authorList>
    </citation>
    <scope>NUCLEOTIDE SEQUENCE</scope>
    <source>
        <strain evidence="2">KCTC 13126</strain>
    </source>
</reference>
<keyword evidence="3" id="KW-1185">Reference proteome</keyword>
<feature type="chain" id="PRO_5036828669" description="Right handed beta helix domain-containing protein" evidence="1">
    <location>
        <begin position="18"/>
        <end position="559"/>
    </location>
</feature>
<sequence length="559" mass="61768">MLSLRIPLIASCLTALAATQTFTHAAVELDANGWTVITPSHDSRIVYVSSSEGDNANDGLSPSTPKKTIASGDSLIRDGYPDHLLLKRGDTFTPTAATALGRWKNGRGPDEPIVCSYYGDEGPRPIIKIKDRFINHDGHPRHFQAFIGLDIYKSNSDPDSPDFDNSSCVETLRFIGSGAYIRLEDCRVRFGMVTIQSYAGVYAYPEVRRNIITDAWANGSYYSHSAEGRIQGIYISGVDSGYLLEENFIDHCGWSATVMGAGANKYNHNVYIQYDNVEGGIIRGNIISRGAAHGIQARSGGHIDRNLFILNAVSLNVGGHKVATKPAVLSYDNRAKENVVLTGRLMDPNNSQEPRSAAVWGIDANVLLPGTDVHDNIIANRQDDGVNTAFLGNGNLSNNVTYNWDKDTDTFDPSWPHPGHHAGHYFASIGGGSNRTLDYLEWLRERPLRSLPWEMTAYSAINYIREGFNKAPVDGYFEYGEAVEPVDPEKPEITFDFNHQDSPPTLSILWQSQANVQYDLQKAEDLSAWDTVSTKQGNGDEMSFEQLNLATFYRLKAYP</sequence>
<dbReference type="AlphaFoldDB" id="A0A934VSB5"/>
<dbReference type="SUPFAM" id="SSF51126">
    <property type="entry name" value="Pectin lyase-like"/>
    <property type="match status" value="1"/>
</dbReference>
<organism evidence="2 3">
    <name type="scientific">Pelagicoccus mobilis</name>
    <dbReference type="NCBI Taxonomy" id="415221"/>
    <lineage>
        <taxon>Bacteria</taxon>
        <taxon>Pseudomonadati</taxon>
        <taxon>Verrucomicrobiota</taxon>
        <taxon>Opitutia</taxon>
        <taxon>Puniceicoccales</taxon>
        <taxon>Pelagicoccaceae</taxon>
        <taxon>Pelagicoccus</taxon>
    </lineage>
</organism>
<proteinExistence type="predicted"/>